<feature type="signal peptide" evidence="7">
    <location>
        <begin position="1"/>
        <end position="25"/>
    </location>
</feature>
<keyword evidence="10" id="KW-1185">Reference proteome</keyword>
<dbReference type="InterPro" id="IPR000209">
    <property type="entry name" value="Peptidase_S8/S53_dom"/>
</dbReference>
<feature type="active site" description="Charge relay system" evidence="5">
    <location>
        <position position="263"/>
    </location>
</feature>
<evidence type="ECO:0000256" key="3">
    <source>
        <dbReference type="ARBA" id="ARBA00022801"/>
    </source>
</evidence>
<gene>
    <name evidence="9" type="ORF">GCM10010981_23760</name>
</gene>
<dbReference type="SUPFAM" id="SSF52743">
    <property type="entry name" value="Subtilisin-like"/>
    <property type="match status" value="1"/>
</dbReference>
<evidence type="ECO:0000256" key="6">
    <source>
        <dbReference type="RuleBase" id="RU003355"/>
    </source>
</evidence>
<dbReference type="InterPro" id="IPR023827">
    <property type="entry name" value="Peptidase_S8_Asp-AS"/>
</dbReference>
<dbReference type="PROSITE" id="PS00136">
    <property type="entry name" value="SUBTILASE_ASP"/>
    <property type="match status" value="1"/>
</dbReference>
<dbReference type="PROSITE" id="PS51892">
    <property type="entry name" value="SUBTILASE"/>
    <property type="match status" value="1"/>
</dbReference>
<feature type="active site" description="Charge relay system" evidence="5">
    <location>
        <position position="214"/>
    </location>
</feature>
<dbReference type="Pfam" id="PF00082">
    <property type="entry name" value="Peptidase_S8"/>
    <property type="match status" value="1"/>
</dbReference>
<dbReference type="Proteomes" id="UP000620046">
    <property type="component" value="Unassembled WGS sequence"/>
</dbReference>
<evidence type="ECO:0000259" key="8">
    <source>
        <dbReference type="Pfam" id="PF00082"/>
    </source>
</evidence>
<dbReference type="GO" id="GO:0008233">
    <property type="term" value="F:peptidase activity"/>
    <property type="evidence" value="ECO:0007669"/>
    <property type="project" value="UniProtKB-KW"/>
</dbReference>
<dbReference type="PANTHER" id="PTHR43806">
    <property type="entry name" value="PEPTIDASE S8"/>
    <property type="match status" value="1"/>
</dbReference>
<dbReference type="PRINTS" id="PR00723">
    <property type="entry name" value="SUBTILISIN"/>
</dbReference>
<protein>
    <submittedName>
        <fullName evidence="9">Protease</fullName>
    </submittedName>
</protein>
<dbReference type="GO" id="GO:0006508">
    <property type="term" value="P:proteolysis"/>
    <property type="evidence" value="ECO:0007669"/>
    <property type="project" value="UniProtKB-KW"/>
</dbReference>
<dbReference type="InterPro" id="IPR015500">
    <property type="entry name" value="Peptidase_S8_subtilisin-rel"/>
</dbReference>
<sequence>MKSFSTFRYTALMAAMLLIMPATHATGMQQPTISKMSAVGSQETDAYDKFIVSYREGSGIRNNPTEVVKDVQFAITTSGVDRVTSSSKADAQPLTVIYKRKLGVGAELVQTSHKLDMAEANALMQKIATNPDVVYVEPDRKLRIDEVSLPTFPSFRADLGSKASSIAPLVFNPDDPYYQNDRQWNFRWPGISSANIDHAWDLADGTGVTVVVIDTGMAPNPDSNDDFVCEGYNFSKDDADYGKRCGWDPGHPRGTSFGPSSWHGTKVAGIINARTNNGMGLAGVAYGAKLIPLRTAAYDGAYDSDISDSIEWASGGHVDGFDDIERPAQVINISIGSYFTNPCATPNVIGLAVQRAIARNVVLVASAGNESRNSSDPNDPTFRGYHLPSTCPGVIAVAATDYSGNRAVYSNYGAAVALAVPAGDGIGNPEQMYYEWSWMLSNSGEYEPVQDTVPKIAPDAGTSYAAPLVTGTVALMISARQREGLPSATPAQIRDWLTSSTDPITPDKPIGSGVLDAHKAVVTAITK</sequence>
<evidence type="ECO:0000313" key="10">
    <source>
        <dbReference type="Proteomes" id="UP000620046"/>
    </source>
</evidence>
<evidence type="ECO:0000256" key="5">
    <source>
        <dbReference type="PROSITE-ProRule" id="PRU01240"/>
    </source>
</evidence>
<evidence type="ECO:0000256" key="1">
    <source>
        <dbReference type="ARBA" id="ARBA00011073"/>
    </source>
</evidence>
<organism evidence="9 10">
    <name type="scientific">Dyella nitratireducens</name>
    <dbReference type="NCBI Taxonomy" id="1849580"/>
    <lineage>
        <taxon>Bacteria</taxon>
        <taxon>Pseudomonadati</taxon>
        <taxon>Pseudomonadota</taxon>
        <taxon>Gammaproteobacteria</taxon>
        <taxon>Lysobacterales</taxon>
        <taxon>Rhodanobacteraceae</taxon>
        <taxon>Dyella</taxon>
    </lineage>
</organism>
<feature type="domain" description="Peptidase S8/S53" evidence="8">
    <location>
        <begin position="205"/>
        <end position="509"/>
    </location>
</feature>
<feature type="chain" id="PRO_5047285061" evidence="7">
    <location>
        <begin position="26"/>
        <end position="527"/>
    </location>
</feature>
<evidence type="ECO:0000256" key="4">
    <source>
        <dbReference type="ARBA" id="ARBA00022825"/>
    </source>
</evidence>
<evidence type="ECO:0000256" key="2">
    <source>
        <dbReference type="ARBA" id="ARBA00022670"/>
    </source>
</evidence>
<dbReference type="InterPro" id="IPR023828">
    <property type="entry name" value="Peptidase_S8_Ser-AS"/>
</dbReference>
<dbReference type="InterPro" id="IPR050131">
    <property type="entry name" value="Peptidase_S8_subtilisin-like"/>
</dbReference>
<dbReference type="PANTHER" id="PTHR43806:SF11">
    <property type="entry name" value="CEREVISIN-RELATED"/>
    <property type="match status" value="1"/>
</dbReference>
<evidence type="ECO:0000256" key="7">
    <source>
        <dbReference type="SAM" id="SignalP"/>
    </source>
</evidence>
<feature type="active site" description="Charge relay system" evidence="5">
    <location>
        <position position="463"/>
    </location>
</feature>
<keyword evidence="2 5" id="KW-0645">Protease</keyword>
<keyword evidence="3 5" id="KW-0378">Hydrolase</keyword>
<proteinExistence type="inferred from homology"/>
<dbReference type="EMBL" id="BMJA01000002">
    <property type="protein sequence ID" value="GGA34064.1"/>
    <property type="molecule type" value="Genomic_DNA"/>
</dbReference>
<dbReference type="RefSeq" id="WP_188794540.1">
    <property type="nucleotide sequence ID" value="NZ_BMJA01000002.1"/>
</dbReference>
<comment type="caution">
    <text evidence="9">The sequence shown here is derived from an EMBL/GenBank/DDBJ whole genome shotgun (WGS) entry which is preliminary data.</text>
</comment>
<reference evidence="10" key="1">
    <citation type="journal article" date="2019" name="Int. J. Syst. Evol. Microbiol.">
        <title>The Global Catalogue of Microorganisms (GCM) 10K type strain sequencing project: providing services to taxonomists for standard genome sequencing and annotation.</title>
        <authorList>
            <consortium name="The Broad Institute Genomics Platform"/>
            <consortium name="The Broad Institute Genome Sequencing Center for Infectious Disease"/>
            <person name="Wu L."/>
            <person name="Ma J."/>
        </authorList>
    </citation>
    <scope>NUCLEOTIDE SEQUENCE [LARGE SCALE GENOMIC DNA]</scope>
    <source>
        <strain evidence="10">CGMCC 1.15439</strain>
    </source>
</reference>
<name>A0ABQ1FZP1_9GAMM</name>
<comment type="similarity">
    <text evidence="1 5 6">Belongs to the peptidase S8 family.</text>
</comment>
<dbReference type="Gene3D" id="3.40.50.200">
    <property type="entry name" value="Peptidase S8/S53 domain"/>
    <property type="match status" value="1"/>
</dbReference>
<dbReference type="PROSITE" id="PS00138">
    <property type="entry name" value="SUBTILASE_SER"/>
    <property type="match status" value="1"/>
</dbReference>
<dbReference type="InterPro" id="IPR036852">
    <property type="entry name" value="Peptidase_S8/S53_dom_sf"/>
</dbReference>
<accession>A0ABQ1FZP1</accession>
<evidence type="ECO:0000313" key="9">
    <source>
        <dbReference type="EMBL" id="GGA34064.1"/>
    </source>
</evidence>
<keyword evidence="7" id="KW-0732">Signal</keyword>
<keyword evidence="4 5" id="KW-0720">Serine protease</keyword>